<comment type="subunit">
    <text evidence="7">Interacts with SMAD1, SMAD3, SMAD4, CPSF2 and CPSF3.</text>
</comment>
<dbReference type="PANTHER" id="PTHR46156:SF1">
    <property type="entry name" value="ZINC FINGER CCCH DOMAIN-CONTAINING PROTEIN 3"/>
    <property type="match status" value="1"/>
</dbReference>
<dbReference type="Ensembl" id="ENSCCRT00020122780.1">
    <property type="protein sequence ID" value="ENSCCRP00020112490.1"/>
    <property type="gene ID" value="ENSCCRG00020051007.1"/>
</dbReference>
<feature type="domain" description="C3H1-type" evidence="12">
    <location>
        <begin position="736"/>
        <end position="759"/>
    </location>
</feature>
<feature type="region of interest" description="Disordered" evidence="11">
    <location>
        <begin position="135"/>
        <end position="224"/>
    </location>
</feature>
<proteinExistence type="predicted"/>
<dbReference type="GO" id="GO:0003677">
    <property type="term" value="F:DNA binding"/>
    <property type="evidence" value="ECO:0007669"/>
    <property type="project" value="UniProtKB-KW"/>
</dbReference>
<feature type="region of interest" description="Disordered" evidence="11">
    <location>
        <begin position="21"/>
        <end position="75"/>
    </location>
</feature>
<dbReference type="FunFam" id="4.10.1000.10:FF:000022">
    <property type="entry name" value="Zinc finger CCCH domain-containing protein 7"/>
    <property type="match status" value="1"/>
</dbReference>
<reference evidence="13" key="1">
    <citation type="submission" date="2025-08" db="UniProtKB">
        <authorList>
            <consortium name="Ensembl"/>
        </authorList>
    </citation>
    <scope>IDENTIFICATION</scope>
</reference>
<evidence type="ECO:0000313" key="13">
    <source>
        <dbReference type="Ensembl" id="ENSCCRP00020112490.1"/>
    </source>
</evidence>
<evidence type="ECO:0000256" key="9">
    <source>
        <dbReference type="ARBA" id="ARBA00079564"/>
    </source>
</evidence>
<evidence type="ECO:0000256" key="10">
    <source>
        <dbReference type="PROSITE-ProRule" id="PRU00723"/>
    </source>
</evidence>
<feature type="compositionally biased region" description="Low complexity" evidence="11">
    <location>
        <begin position="402"/>
        <end position="414"/>
    </location>
</feature>
<feature type="region of interest" description="Disordered" evidence="11">
    <location>
        <begin position="302"/>
        <end position="336"/>
    </location>
</feature>
<feature type="domain" description="C3H1-type" evidence="12">
    <location>
        <begin position="704"/>
        <end position="732"/>
    </location>
</feature>
<keyword evidence="5" id="KW-0238">DNA-binding</keyword>
<evidence type="ECO:0000259" key="12">
    <source>
        <dbReference type="PROSITE" id="PS50103"/>
    </source>
</evidence>
<dbReference type="PROSITE" id="PS50103">
    <property type="entry name" value="ZF_C3H1"/>
    <property type="match status" value="5"/>
</dbReference>
<dbReference type="GO" id="GO:0008270">
    <property type="term" value="F:zinc ion binding"/>
    <property type="evidence" value="ECO:0007669"/>
    <property type="project" value="UniProtKB-KW"/>
</dbReference>
<feature type="compositionally biased region" description="Polar residues" evidence="11">
    <location>
        <begin position="202"/>
        <end position="218"/>
    </location>
</feature>
<dbReference type="FunFam" id="4.10.1000.10:FF:000008">
    <property type="entry name" value="zinc finger CCCH domain-containing protein 3"/>
    <property type="match status" value="1"/>
</dbReference>
<feature type="compositionally biased region" description="Basic residues" evidence="11">
    <location>
        <begin position="37"/>
        <end position="53"/>
    </location>
</feature>
<dbReference type="AlphaFoldDB" id="A0A8C2KM94"/>
<evidence type="ECO:0000256" key="8">
    <source>
        <dbReference type="ARBA" id="ARBA00071600"/>
    </source>
</evidence>
<dbReference type="InterPro" id="IPR036855">
    <property type="entry name" value="Znf_CCCH_sf"/>
</dbReference>
<comment type="function">
    <text evidence="6">Required for the export of polyadenylated mRNAs from the nucleus. Enhances ACVR1B-induced SMAD-dependent transcription. Binds to single-stranded DNA but not to double-stranded DNA in vitro. Involved in RNA cleavage.</text>
</comment>
<protein>
    <recommendedName>
        <fullName evidence="8">Zinc finger CCCH domain-containing protein 3</fullName>
    </recommendedName>
    <alternativeName>
        <fullName evidence="9">Smad-interacting CPSF-like factor</fullName>
    </alternativeName>
</protein>
<feature type="compositionally biased region" description="Polar residues" evidence="11">
    <location>
        <begin position="55"/>
        <end position="75"/>
    </location>
</feature>
<keyword evidence="3 10" id="KW-0863">Zinc-finger</keyword>
<feature type="zinc finger region" description="C3H1-type" evidence="10">
    <location>
        <begin position="787"/>
        <end position="814"/>
    </location>
</feature>
<evidence type="ECO:0000256" key="2">
    <source>
        <dbReference type="ARBA" id="ARBA00022737"/>
    </source>
</evidence>
<dbReference type="GO" id="GO:0005634">
    <property type="term" value="C:nucleus"/>
    <property type="evidence" value="ECO:0007669"/>
    <property type="project" value="UniProtKB-ARBA"/>
</dbReference>
<feature type="domain" description="C3H1-type" evidence="12">
    <location>
        <begin position="815"/>
        <end position="837"/>
    </location>
</feature>
<feature type="compositionally biased region" description="Polar residues" evidence="11">
    <location>
        <begin position="140"/>
        <end position="150"/>
    </location>
</feature>
<dbReference type="Gene3D" id="4.10.1000.10">
    <property type="entry name" value="Zinc finger, CCCH-type"/>
    <property type="match status" value="2"/>
</dbReference>
<dbReference type="SUPFAM" id="SSF90229">
    <property type="entry name" value="CCCH zinc finger"/>
    <property type="match status" value="1"/>
</dbReference>
<feature type="compositionally biased region" description="Polar residues" evidence="11">
    <location>
        <begin position="891"/>
        <end position="903"/>
    </location>
</feature>
<feature type="region of interest" description="Disordered" evidence="11">
    <location>
        <begin position="103"/>
        <end position="122"/>
    </location>
</feature>
<feature type="compositionally biased region" description="Polar residues" evidence="11">
    <location>
        <begin position="302"/>
        <end position="316"/>
    </location>
</feature>
<evidence type="ECO:0000256" key="11">
    <source>
        <dbReference type="SAM" id="MobiDB-lite"/>
    </source>
</evidence>
<keyword evidence="4 10" id="KW-0862">Zinc</keyword>
<name>A0A8C2KM94_CYPCA</name>
<evidence type="ECO:0000256" key="7">
    <source>
        <dbReference type="ARBA" id="ARBA00064187"/>
    </source>
</evidence>
<feature type="domain" description="C3H1-type" evidence="12">
    <location>
        <begin position="787"/>
        <end position="814"/>
    </location>
</feature>
<evidence type="ECO:0000313" key="14">
    <source>
        <dbReference type="Proteomes" id="UP000694701"/>
    </source>
</evidence>
<dbReference type="Pfam" id="PF00642">
    <property type="entry name" value="zf-CCCH"/>
    <property type="match status" value="1"/>
</dbReference>
<feature type="zinc finger region" description="C3H1-type" evidence="10">
    <location>
        <begin position="760"/>
        <end position="786"/>
    </location>
</feature>
<organism evidence="13 14">
    <name type="scientific">Cyprinus carpio</name>
    <name type="common">Common carp</name>
    <dbReference type="NCBI Taxonomy" id="7962"/>
    <lineage>
        <taxon>Eukaryota</taxon>
        <taxon>Metazoa</taxon>
        <taxon>Chordata</taxon>
        <taxon>Craniata</taxon>
        <taxon>Vertebrata</taxon>
        <taxon>Euteleostomi</taxon>
        <taxon>Actinopterygii</taxon>
        <taxon>Neopterygii</taxon>
        <taxon>Teleostei</taxon>
        <taxon>Ostariophysi</taxon>
        <taxon>Cypriniformes</taxon>
        <taxon>Cyprinidae</taxon>
        <taxon>Cyprininae</taxon>
        <taxon>Cyprinus</taxon>
    </lineage>
</organism>
<feature type="domain" description="C3H1-type" evidence="12">
    <location>
        <begin position="760"/>
        <end position="786"/>
    </location>
</feature>
<evidence type="ECO:0000256" key="3">
    <source>
        <dbReference type="ARBA" id="ARBA00022771"/>
    </source>
</evidence>
<dbReference type="SMART" id="SM00356">
    <property type="entry name" value="ZnF_C3H1"/>
    <property type="match status" value="5"/>
</dbReference>
<feature type="zinc finger region" description="C3H1-type" evidence="10">
    <location>
        <begin position="815"/>
        <end position="837"/>
    </location>
</feature>
<dbReference type="InterPro" id="IPR000571">
    <property type="entry name" value="Znf_CCCH"/>
</dbReference>
<feature type="region of interest" description="Disordered" evidence="11">
    <location>
        <begin position="835"/>
        <end position="916"/>
    </location>
</feature>
<evidence type="ECO:0000256" key="6">
    <source>
        <dbReference type="ARBA" id="ARBA00057285"/>
    </source>
</evidence>
<keyword evidence="2" id="KW-0677">Repeat</keyword>
<feature type="compositionally biased region" description="Polar residues" evidence="11">
    <location>
        <begin position="430"/>
        <end position="442"/>
    </location>
</feature>
<evidence type="ECO:0000256" key="4">
    <source>
        <dbReference type="ARBA" id="ARBA00022833"/>
    </source>
</evidence>
<sequence length="946" mass="103881">MAEREALKREIEELQNLINDYKSTHGDVPSSSTQWGRARHGLRRARGQSRGHASHYTQSYSSLPQPNVPHSSGSWRKTYSLNNKTNRTVGSHVSHSAVDHLNQPHHHISTSGDAATGKSAGPLRNSSVLLKKMKAEQTMDKSTTSSLNVQSETSKEKKSEASEKRTVLIPSTGKNDHGCSSARTLTDCASTSDPEMKIKPTFKSSSAVHNRSIPSSVKPSAPVQVKPHLSTATLSKRTVVMPTANIDCTIASSAASNIQSQASLSPTKLQLKVDSTQTCVASPCHKKSRFTWVKNQEKVNIKSTPKPVTSGSSPGTATVKRVSSSNKKVSRKPNLSLAAPKTSKYSWVSSSCSLSTAGKANALTKTPRKPLSPKSLKVPVRTSQGGLEVPIKEKRCASTLTTLSKKSKATGASTSHEDHASRYRWKAAGQSATANASSSISRPTHKGTAYQWTANKNGHKGEKVFALSSNHNYMNLTTTPLSPGAFKLRSRTKIIRRSASSPSLERRYSSNVQTLRSRYSLRRRTHTQVKSPTNTRRAQPKVLVSFGRHKLRRLSLTSTSLGTSRSGPLSSSLRSPALHRVIKTRYKIDTRRAHTVHHNHDLSYRVKRVHSARILLQNRLRTTSERHWKGRSMRWIGGALYRVSANKLSRTQTTCTPNSRPGEWYNPYVSSTGNQGRTSATRYVASRAVQKSLAIIRQAKQKKQKAKQYCMYYNRFGKCNHGDACPYIHDPDKVAVCTRFLRGTCKQTDGTCPFSHKVAKEKMPVCSYFLKGICNNSSCPYSHVYVSRKADVCKDFVRGYCPQGDKCKKKHTLVCPDFSSTGVCPRGSKCKLHHRQSLKRSGSNASFGPTKKARTRDILKSSEEVQTQSTESIKADEGSSCSGPEKLPSFISLSSSPDVSENPDTPKVPPAAGPQAKATVYVQDSCMVPKGTCLILHAGSHRPKRI</sequence>
<dbReference type="Proteomes" id="UP000694701">
    <property type="component" value="Unplaced"/>
</dbReference>
<feature type="zinc finger region" description="C3H1-type" evidence="10">
    <location>
        <begin position="736"/>
        <end position="759"/>
    </location>
</feature>
<feature type="zinc finger region" description="C3H1-type" evidence="10">
    <location>
        <begin position="704"/>
        <end position="732"/>
    </location>
</feature>
<evidence type="ECO:0000256" key="5">
    <source>
        <dbReference type="ARBA" id="ARBA00023125"/>
    </source>
</evidence>
<feature type="region of interest" description="Disordered" evidence="11">
    <location>
        <begin position="402"/>
        <end position="445"/>
    </location>
</feature>
<feature type="compositionally biased region" description="Polar residues" evidence="11">
    <location>
        <begin position="181"/>
        <end position="193"/>
    </location>
</feature>
<feature type="compositionally biased region" description="Basic and acidic residues" evidence="11">
    <location>
        <begin position="153"/>
        <end position="166"/>
    </location>
</feature>
<keyword evidence="1 10" id="KW-0479">Metal-binding</keyword>
<accession>A0A8C2KM94</accession>
<evidence type="ECO:0000256" key="1">
    <source>
        <dbReference type="ARBA" id="ARBA00022723"/>
    </source>
</evidence>
<dbReference type="PANTHER" id="PTHR46156">
    <property type="entry name" value="CCCH ZINGC FINGER"/>
    <property type="match status" value="1"/>
</dbReference>